<dbReference type="OrthoDB" id="1861475at2"/>
<sequence>MKQTQAFKIAIGGVISAVSLALMMFTGIFPFGTYAFPVLSGIFLISIFLEFGFGWSMLVYAVISIMSILFVSDKEAALFFTLFFGYYPVVKSYIERLKSKVVQYIIKFAIFNAACVSVYFLMLFVFSLPKDAFEVFGVNIPLIFLLAGNLIFILYDFAIKVAVAQYIDKYRKIFFKQ</sequence>
<feature type="transmembrane region" description="Helical" evidence="1">
    <location>
        <begin position="41"/>
        <end position="70"/>
    </location>
</feature>
<gene>
    <name evidence="2" type="ORF">E5Z56_00100</name>
</gene>
<protein>
    <recommendedName>
        <fullName evidence="4">DUF2232 domain-containing protein</fullName>
    </recommendedName>
</protein>
<organism evidence="2 3">
    <name type="scientific">Ruminococcus bovis</name>
    <dbReference type="NCBI Taxonomy" id="2564099"/>
    <lineage>
        <taxon>Bacteria</taxon>
        <taxon>Bacillati</taxon>
        <taxon>Bacillota</taxon>
        <taxon>Clostridia</taxon>
        <taxon>Eubacteriales</taxon>
        <taxon>Oscillospiraceae</taxon>
        <taxon>Ruminococcus</taxon>
    </lineage>
</organism>
<keyword evidence="1" id="KW-0472">Membrane</keyword>
<feature type="transmembrane region" description="Helical" evidence="1">
    <location>
        <begin position="6"/>
        <end position="29"/>
    </location>
</feature>
<evidence type="ECO:0000313" key="3">
    <source>
        <dbReference type="Proteomes" id="UP000301475"/>
    </source>
</evidence>
<accession>A0A4P8XTF1</accession>
<dbReference type="RefSeq" id="WP_022505657.1">
    <property type="nucleotide sequence ID" value="NZ_CP039381.1"/>
</dbReference>
<keyword evidence="1" id="KW-1133">Transmembrane helix</keyword>
<feature type="transmembrane region" description="Helical" evidence="1">
    <location>
        <begin position="140"/>
        <end position="163"/>
    </location>
</feature>
<dbReference type="EMBL" id="CP039381">
    <property type="protein sequence ID" value="QCT05862.1"/>
    <property type="molecule type" value="Genomic_DNA"/>
</dbReference>
<proteinExistence type="predicted"/>
<name>A0A4P8XTF1_9FIRM</name>
<evidence type="ECO:0000313" key="2">
    <source>
        <dbReference type="EMBL" id="QCT05862.1"/>
    </source>
</evidence>
<reference evidence="2 3" key="1">
    <citation type="submission" date="2019-04" db="EMBL/GenBank/DDBJ databases">
        <authorList>
            <person name="Embree M."/>
            <person name="Gaffney J.R."/>
        </authorList>
    </citation>
    <scope>NUCLEOTIDE SEQUENCE [LARGE SCALE GENOMIC DNA]</scope>
    <source>
        <strain evidence="2 3">JE7A12</strain>
    </source>
</reference>
<dbReference type="AlphaFoldDB" id="A0A4P8XTF1"/>
<evidence type="ECO:0008006" key="4">
    <source>
        <dbReference type="Google" id="ProtNLM"/>
    </source>
</evidence>
<feature type="transmembrane region" description="Helical" evidence="1">
    <location>
        <begin position="106"/>
        <end position="128"/>
    </location>
</feature>
<keyword evidence="1" id="KW-0812">Transmembrane</keyword>
<dbReference type="KEGG" id="ruj:E5Z56_00100"/>
<keyword evidence="3" id="KW-1185">Reference proteome</keyword>
<evidence type="ECO:0000256" key="1">
    <source>
        <dbReference type="SAM" id="Phobius"/>
    </source>
</evidence>
<dbReference type="Proteomes" id="UP000301475">
    <property type="component" value="Chromosome"/>
</dbReference>